<evidence type="ECO:0000313" key="1">
    <source>
        <dbReference type="EMBL" id="MCT2588438.1"/>
    </source>
</evidence>
<gene>
    <name evidence="1" type="ORF">LHJ74_00505</name>
</gene>
<reference evidence="1 2" key="1">
    <citation type="submission" date="2021-10" db="EMBL/GenBank/DDBJ databases">
        <title>Streptomyces gossypii sp. nov., isolated from soil collected from cotton field.</title>
        <authorList>
            <person name="Ge X."/>
            <person name="Chen X."/>
            <person name="Liu W."/>
        </authorList>
    </citation>
    <scope>NUCLEOTIDE SEQUENCE [LARGE SCALE GENOMIC DNA]</scope>
    <source>
        <strain evidence="1 2">N2-109</strain>
    </source>
</reference>
<evidence type="ECO:0008006" key="3">
    <source>
        <dbReference type="Google" id="ProtNLM"/>
    </source>
</evidence>
<name>A0ABT2JL41_9ACTN</name>
<keyword evidence="2" id="KW-1185">Reference proteome</keyword>
<evidence type="ECO:0000313" key="2">
    <source>
        <dbReference type="Proteomes" id="UP001156389"/>
    </source>
</evidence>
<dbReference type="RefSeq" id="WP_260215969.1">
    <property type="nucleotide sequence ID" value="NZ_JAJAGO010000001.1"/>
</dbReference>
<dbReference type="Proteomes" id="UP001156389">
    <property type="component" value="Unassembled WGS sequence"/>
</dbReference>
<dbReference type="EMBL" id="JAJAGO010000001">
    <property type="protein sequence ID" value="MCT2588438.1"/>
    <property type="molecule type" value="Genomic_DNA"/>
</dbReference>
<proteinExistence type="predicted"/>
<organism evidence="1 2">
    <name type="scientific">Streptomyces gossypii</name>
    <dbReference type="NCBI Taxonomy" id="2883101"/>
    <lineage>
        <taxon>Bacteria</taxon>
        <taxon>Bacillati</taxon>
        <taxon>Actinomycetota</taxon>
        <taxon>Actinomycetes</taxon>
        <taxon>Kitasatosporales</taxon>
        <taxon>Streptomycetaceae</taxon>
        <taxon>Streptomyces</taxon>
    </lineage>
</organism>
<protein>
    <recommendedName>
        <fullName evidence="3">Transposase</fullName>
    </recommendedName>
</protein>
<accession>A0ABT2JL41</accession>
<comment type="caution">
    <text evidence="1">The sequence shown here is derived from an EMBL/GenBank/DDBJ whole genome shotgun (WGS) entry which is preliminary data.</text>
</comment>
<sequence>MAYAGSERAAKVSPSLLEEWMPAFIAQLAAPGAQFTRAKDSDGTALH</sequence>